<keyword evidence="6 9" id="KW-0472">Membrane</keyword>
<dbReference type="Pfam" id="PF00474">
    <property type="entry name" value="SSF"/>
    <property type="match status" value="1"/>
</dbReference>
<feature type="transmembrane region" description="Helical" evidence="9">
    <location>
        <begin position="349"/>
        <end position="368"/>
    </location>
</feature>
<feature type="transmembrane region" description="Helical" evidence="9">
    <location>
        <begin position="50"/>
        <end position="67"/>
    </location>
</feature>
<dbReference type="PANTHER" id="PTHR48086">
    <property type="entry name" value="SODIUM/PROLINE SYMPORTER-RELATED"/>
    <property type="match status" value="1"/>
</dbReference>
<dbReference type="GO" id="GO:0015606">
    <property type="term" value="F:spermidine transmembrane transporter activity"/>
    <property type="evidence" value="ECO:0007669"/>
    <property type="project" value="TreeGrafter"/>
</dbReference>
<accession>A0A5C3QWP4</accession>
<dbReference type="AlphaFoldDB" id="A0A5C3QWP4"/>
<dbReference type="PROSITE" id="PS50283">
    <property type="entry name" value="NA_SOLUT_SYMP_3"/>
    <property type="match status" value="1"/>
</dbReference>
<feature type="transmembrane region" description="Helical" evidence="9">
    <location>
        <begin position="118"/>
        <end position="138"/>
    </location>
</feature>
<evidence type="ECO:0000256" key="5">
    <source>
        <dbReference type="ARBA" id="ARBA00022989"/>
    </source>
</evidence>
<dbReference type="OrthoDB" id="6132759at2759"/>
<dbReference type="Proteomes" id="UP000305067">
    <property type="component" value="Unassembled WGS sequence"/>
</dbReference>
<feature type="transmembrane region" description="Helical" evidence="9">
    <location>
        <begin position="374"/>
        <end position="396"/>
    </location>
</feature>
<gene>
    <name evidence="10" type="ORF">BDV98DRAFT_600390</name>
</gene>
<evidence type="ECO:0000256" key="1">
    <source>
        <dbReference type="ARBA" id="ARBA00004141"/>
    </source>
</evidence>
<feature type="region of interest" description="Disordered" evidence="8">
    <location>
        <begin position="517"/>
        <end position="539"/>
    </location>
</feature>
<evidence type="ECO:0008006" key="12">
    <source>
        <dbReference type="Google" id="ProtNLM"/>
    </source>
</evidence>
<evidence type="ECO:0000256" key="8">
    <source>
        <dbReference type="SAM" id="MobiDB-lite"/>
    </source>
</evidence>
<feature type="transmembrane region" description="Helical" evidence="9">
    <location>
        <begin position="79"/>
        <end position="97"/>
    </location>
</feature>
<evidence type="ECO:0000256" key="2">
    <source>
        <dbReference type="ARBA" id="ARBA00006434"/>
    </source>
</evidence>
<dbReference type="PANTHER" id="PTHR48086:SF10">
    <property type="entry name" value="AGR155CP"/>
    <property type="match status" value="1"/>
</dbReference>
<dbReference type="EMBL" id="ML178815">
    <property type="protein sequence ID" value="TFL06332.1"/>
    <property type="molecule type" value="Genomic_DNA"/>
</dbReference>
<evidence type="ECO:0000256" key="4">
    <source>
        <dbReference type="ARBA" id="ARBA00022692"/>
    </source>
</evidence>
<feature type="transmembrane region" description="Helical" evidence="9">
    <location>
        <begin position="259"/>
        <end position="287"/>
    </location>
</feature>
<evidence type="ECO:0000256" key="3">
    <source>
        <dbReference type="ARBA" id="ARBA00022448"/>
    </source>
</evidence>
<evidence type="ECO:0000256" key="9">
    <source>
        <dbReference type="SAM" id="Phobius"/>
    </source>
</evidence>
<keyword evidence="5 9" id="KW-1133">Transmembrane helix</keyword>
<dbReference type="InterPro" id="IPR001734">
    <property type="entry name" value="Na/solute_symporter"/>
</dbReference>
<feature type="transmembrane region" description="Helical" evidence="9">
    <location>
        <begin position="449"/>
        <end position="476"/>
    </location>
</feature>
<comment type="similarity">
    <text evidence="2 7">Belongs to the sodium:solute symporter (SSF) (TC 2.A.21) family.</text>
</comment>
<evidence type="ECO:0000313" key="10">
    <source>
        <dbReference type="EMBL" id="TFL06332.1"/>
    </source>
</evidence>
<reference evidence="10 11" key="1">
    <citation type="journal article" date="2019" name="Nat. Ecol. Evol.">
        <title>Megaphylogeny resolves global patterns of mushroom evolution.</title>
        <authorList>
            <person name="Varga T."/>
            <person name="Krizsan K."/>
            <person name="Foldi C."/>
            <person name="Dima B."/>
            <person name="Sanchez-Garcia M."/>
            <person name="Sanchez-Ramirez S."/>
            <person name="Szollosi G.J."/>
            <person name="Szarkandi J.G."/>
            <person name="Papp V."/>
            <person name="Albert L."/>
            <person name="Andreopoulos W."/>
            <person name="Angelini C."/>
            <person name="Antonin V."/>
            <person name="Barry K.W."/>
            <person name="Bougher N.L."/>
            <person name="Buchanan P."/>
            <person name="Buyck B."/>
            <person name="Bense V."/>
            <person name="Catcheside P."/>
            <person name="Chovatia M."/>
            <person name="Cooper J."/>
            <person name="Damon W."/>
            <person name="Desjardin D."/>
            <person name="Finy P."/>
            <person name="Geml J."/>
            <person name="Haridas S."/>
            <person name="Hughes K."/>
            <person name="Justo A."/>
            <person name="Karasinski D."/>
            <person name="Kautmanova I."/>
            <person name="Kiss B."/>
            <person name="Kocsube S."/>
            <person name="Kotiranta H."/>
            <person name="LaButti K.M."/>
            <person name="Lechner B.E."/>
            <person name="Liimatainen K."/>
            <person name="Lipzen A."/>
            <person name="Lukacs Z."/>
            <person name="Mihaltcheva S."/>
            <person name="Morgado L.N."/>
            <person name="Niskanen T."/>
            <person name="Noordeloos M.E."/>
            <person name="Ohm R.A."/>
            <person name="Ortiz-Santana B."/>
            <person name="Ovrebo C."/>
            <person name="Racz N."/>
            <person name="Riley R."/>
            <person name="Savchenko A."/>
            <person name="Shiryaev A."/>
            <person name="Soop K."/>
            <person name="Spirin V."/>
            <person name="Szebenyi C."/>
            <person name="Tomsovsky M."/>
            <person name="Tulloss R.E."/>
            <person name="Uehling J."/>
            <person name="Grigoriev I.V."/>
            <person name="Vagvolgyi C."/>
            <person name="Papp T."/>
            <person name="Martin F.M."/>
            <person name="Miettinen O."/>
            <person name="Hibbett D.S."/>
            <person name="Nagy L.G."/>
        </authorList>
    </citation>
    <scope>NUCLEOTIDE SEQUENCE [LARGE SCALE GENOMIC DNA]</scope>
    <source>
        <strain evidence="10 11">CBS 309.79</strain>
    </source>
</reference>
<dbReference type="InterPro" id="IPR038377">
    <property type="entry name" value="Na/Glc_symporter_sf"/>
</dbReference>
<feature type="transmembrane region" description="Helical" evidence="9">
    <location>
        <begin position="189"/>
        <end position="208"/>
    </location>
</feature>
<keyword evidence="3" id="KW-0813">Transport</keyword>
<name>A0A5C3QWP4_9AGAR</name>
<evidence type="ECO:0000313" key="11">
    <source>
        <dbReference type="Proteomes" id="UP000305067"/>
    </source>
</evidence>
<feature type="transmembrane region" description="Helical" evidence="9">
    <location>
        <begin position="12"/>
        <end position="29"/>
    </location>
</feature>
<evidence type="ECO:0000256" key="6">
    <source>
        <dbReference type="ARBA" id="ARBA00023136"/>
    </source>
</evidence>
<dbReference type="Gene3D" id="1.20.1730.10">
    <property type="entry name" value="Sodium/glucose cotransporter"/>
    <property type="match status" value="1"/>
</dbReference>
<feature type="transmembrane region" description="Helical" evidence="9">
    <location>
        <begin position="307"/>
        <end position="329"/>
    </location>
</feature>
<evidence type="ECO:0000256" key="7">
    <source>
        <dbReference type="RuleBase" id="RU362091"/>
    </source>
</evidence>
<dbReference type="InterPro" id="IPR050277">
    <property type="entry name" value="Sodium:Solute_Symporter"/>
</dbReference>
<organism evidence="10 11">
    <name type="scientific">Pterulicium gracile</name>
    <dbReference type="NCBI Taxonomy" id="1884261"/>
    <lineage>
        <taxon>Eukaryota</taxon>
        <taxon>Fungi</taxon>
        <taxon>Dikarya</taxon>
        <taxon>Basidiomycota</taxon>
        <taxon>Agaricomycotina</taxon>
        <taxon>Agaricomycetes</taxon>
        <taxon>Agaricomycetidae</taxon>
        <taxon>Agaricales</taxon>
        <taxon>Pleurotineae</taxon>
        <taxon>Pterulaceae</taxon>
        <taxon>Pterulicium</taxon>
    </lineage>
</organism>
<proteinExistence type="inferred from homology"/>
<comment type="subcellular location">
    <subcellularLocation>
        <location evidence="1">Membrane</location>
        <topology evidence="1">Multi-pass membrane protein</topology>
    </subcellularLocation>
</comment>
<sequence length="539" mass="57944">MGIPSTPASNGIIYTTYAVFLVLGVAVGLRHVKSKSDFLASLRSQSAVPLALNFAASALGSGILFTYPEVGANVGVQGVLVYALASALPIMTFPILASRIRRACPHGFVLTEFVRERFGVVAALFLSTFSCLTIFLYMCSELTSVSLVVSSLTGLDGLPVTIVEVVVTIIYSAVGGLRTSLITDNVQGTMIAILLVICSIAIGTNVQIDQSVIAESGLTQSSKLGWQLVFILPVAIVFNNYFLSGFWQRAFSSKTDKDLYIGCMGATAFIFVILTLIGFTGIIASWAGVLDPEDPFAGSSSFFSLVALLPAWVVGFCIVFAISMSCAAYDTLQVALVATVSNDVFRNKLNIWWVRLILVLNVPAVVVATKGFNILILFLIADLVSACLLPPLLLGLVPRLYFLNGFDVVVGGLGGFFTVFLAGLVYYGGDASRAGSLLILSDGLFADDWSTFIAFAAAPIGSMLWTAAAFGLRFVFYTVQSRRTGAPFRVFERREIDSARYADEAVRAGVLLPEEDRTVRDRDEDSHVEARAEDDKRSE</sequence>
<dbReference type="GO" id="GO:0005886">
    <property type="term" value="C:plasma membrane"/>
    <property type="evidence" value="ECO:0007669"/>
    <property type="project" value="TreeGrafter"/>
</dbReference>
<dbReference type="STRING" id="1884261.A0A5C3QWP4"/>
<feature type="transmembrane region" description="Helical" evidence="9">
    <location>
        <begin position="228"/>
        <end position="247"/>
    </location>
</feature>
<feature type="transmembrane region" description="Helical" evidence="9">
    <location>
        <begin position="408"/>
        <end position="429"/>
    </location>
</feature>
<feature type="transmembrane region" description="Helical" evidence="9">
    <location>
        <begin position="158"/>
        <end position="177"/>
    </location>
</feature>
<keyword evidence="4 9" id="KW-0812">Transmembrane</keyword>
<keyword evidence="11" id="KW-1185">Reference proteome</keyword>
<protein>
    <recommendedName>
        <fullName evidence="12">Urea transporter</fullName>
    </recommendedName>
</protein>